<gene>
    <name evidence="1" type="ORF">AB675_7400</name>
</gene>
<dbReference type="RefSeq" id="XP_017994493.1">
    <property type="nucleotide sequence ID" value="XM_018147767.1"/>
</dbReference>
<reference evidence="1 2" key="1">
    <citation type="submission" date="2015-06" db="EMBL/GenBank/DDBJ databases">
        <title>Draft genome of the ant-associated black yeast Phialophora attae CBS 131958.</title>
        <authorList>
            <person name="Moreno L.F."/>
            <person name="Stielow B.J."/>
            <person name="de Hoog S."/>
            <person name="Vicente V.A."/>
            <person name="Weiss V.A."/>
            <person name="de Vries M."/>
            <person name="Cruz L.M."/>
            <person name="Souza E.M."/>
        </authorList>
    </citation>
    <scope>NUCLEOTIDE SEQUENCE [LARGE SCALE GENOMIC DNA]</scope>
    <source>
        <strain evidence="1 2">CBS 131958</strain>
    </source>
</reference>
<evidence type="ECO:0008006" key="3">
    <source>
        <dbReference type="Google" id="ProtNLM"/>
    </source>
</evidence>
<sequence>MYGKGYIRKVPSLSTSVVILVHEHSTKFPPLQQNFTSNPMKTTLLLWLSFCAMSSLASSFKPQGHTGYEGDAALDIKAKYLQYIDTINSDMPPGSLDPFLKDGFVFNGFPPSTPADAIENVKSVRQLLPKLHFEITWMILERSIDALDEGQLAVRANITYEPEPGKELAFYEHCFYRFEAGKIAFSQSVVDTFDLPEKDRAIARNL</sequence>
<dbReference type="Proteomes" id="UP000038010">
    <property type="component" value="Unassembled WGS sequence"/>
</dbReference>
<protein>
    <recommendedName>
        <fullName evidence="3">SnoaL-like domain-containing protein</fullName>
    </recommendedName>
</protein>
<evidence type="ECO:0000313" key="1">
    <source>
        <dbReference type="EMBL" id="KPI34530.1"/>
    </source>
</evidence>
<comment type="caution">
    <text evidence="1">The sequence shown here is derived from an EMBL/GenBank/DDBJ whole genome shotgun (WGS) entry which is preliminary data.</text>
</comment>
<accession>A0A0N1NVM2</accession>
<proteinExistence type="predicted"/>
<dbReference type="AlphaFoldDB" id="A0A0N1NVM2"/>
<organism evidence="1 2">
    <name type="scientific">Cyphellophora attinorum</name>
    <dbReference type="NCBI Taxonomy" id="1664694"/>
    <lineage>
        <taxon>Eukaryota</taxon>
        <taxon>Fungi</taxon>
        <taxon>Dikarya</taxon>
        <taxon>Ascomycota</taxon>
        <taxon>Pezizomycotina</taxon>
        <taxon>Eurotiomycetes</taxon>
        <taxon>Chaetothyriomycetidae</taxon>
        <taxon>Chaetothyriales</taxon>
        <taxon>Cyphellophoraceae</taxon>
        <taxon>Cyphellophora</taxon>
    </lineage>
</organism>
<dbReference type="InterPro" id="IPR032710">
    <property type="entry name" value="NTF2-like_dom_sf"/>
</dbReference>
<keyword evidence="2" id="KW-1185">Reference proteome</keyword>
<dbReference type="VEuPathDB" id="FungiDB:AB675_7400"/>
<name>A0A0N1NVM2_9EURO</name>
<dbReference type="GeneID" id="28739647"/>
<dbReference type="EMBL" id="LFJN01000057">
    <property type="protein sequence ID" value="KPI34530.1"/>
    <property type="molecule type" value="Genomic_DNA"/>
</dbReference>
<dbReference type="SUPFAM" id="SSF54427">
    <property type="entry name" value="NTF2-like"/>
    <property type="match status" value="1"/>
</dbReference>
<dbReference type="Gene3D" id="3.10.450.50">
    <property type="match status" value="1"/>
</dbReference>
<evidence type="ECO:0000313" key="2">
    <source>
        <dbReference type="Proteomes" id="UP000038010"/>
    </source>
</evidence>
<dbReference type="STRING" id="1664694.A0A0N1NVM2"/>
<dbReference type="OrthoDB" id="2830113at2759"/>